<evidence type="ECO:0000256" key="3">
    <source>
        <dbReference type="ARBA" id="ARBA00022737"/>
    </source>
</evidence>
<keyword evidence="1" id="KW-0433">Leucine-rich repeat</keyword>
<sequence>MATTLKTPRGCKPFLTCVEYTTAAVIERDIGKGTVKSAGNCCRVNCLPKLKPVVFASWGSQIYSSGMMARSAIYFYSLMLLVMSGDTRRTNVPCPKVHSERNLTRSDITEYLVLHPSSDGQNKIEMPCKGIANIFDGTFQEDDHIIAFLDLYGNNIKYIRSGAFEGLGQLLNLELGGNFLTTLNDGVFSALRSLQRLLLTNNNITRISPNAFYLLSALQILELSDNYLVAFPLEAVSLISSSVLRRVSVTSNDISEIPAEIARLPASVVTEFAGNPLRCTSSIASLKPFLHIVELLDSSTAEQSETCLVQKLVWQSHMTKALMSHYPSQSGCKDVNTNVTVRSPIITILKEGSDVLLPCGSYQDRIPTRWTRTFPDETISARDVTSPLLLTNVTTKSCGLYRCVTEERGDKFHGMDKPLITVTWSEVLLCVETPSTFCGEPKTRLTEPTPSKAPSRKTLEEEATTDRSLLHGFHIAGITTTSVSLRWVDNGTDSIIRRVVIVSTETKQQAYRVQGNGPISVLKGLAPSTLYSLCPVVVMKNKETKRVEWKRLGCKKVKTMGPIQTSDTEKTKISSKAVLITIVSIAAIIFVTFVCVLGKKALCKLRAARCGAHKRARGIVTCNMIQNSHYQRPYDDNDAQRLESLQECEDDIRRLERLLQESFHLRGTETCPENPAPSHTYVDSRAPRTGCVDRELNYRALKTERALLVYQKDVVKERSTRKKNIYK</sequence>
<dbReference type="InterPro" id="IPR003591">
    <property type="entry name" value="Leu-rich_rpt_typical-subtyp"/>
</dbReference>
<dbReference type="Gene3D" id="3.80.10.10">
    <property type="entry name" value="Ribonuclease Inhibitor"/>
    <property type="match status" value="1"/>
</dbReference>
<accession>C3ZLG9</accession>
<dbReference type="SMART" id="SM00369">
    <property type="entry name" value="LRR_TYP"/>
    <property type="match status" value="4"/>
</dbReference>
<keyword evidence="5" id="KW-0812">Transmembrane</keyword>
<organism>
    <name type="scientific">Branchiostoma floridae</name>
    <name type="common">Florida lancelet</name>
    <name type="synonym">Amphioxus</name>
    <dbReference type="NCBI Taxonomy" id="7739"/>
    <lineage>
        <taxon>Eukaryota</taxon>
        <taxon>Metazoa</taxon>
        <taxon>Chordata</taxon>
        <taxon>Cephalochordata</taxon>
        <taxon>Leptocardii</taxon>
        <taxon>Amphioxiformes</taxon>
        <taxon>Branchiostomatidae</taxon>
        <taxon>Branchiostoma</taxon>
    </lineage>
</organism>
<dbReference type="PROSITE" id="PS51450">
    <property type="entry name" value="LRR"/>
    <property type="match status" value="1"/>
</dbReference>
<reference evidence="7" key="1">
    <citation type="journal article" date="2008" name="Nature">
        <title>The amphioxus genome and the evolution of the chordate karyotype.</title>
        <authorList>
            <consortium name="US DOE Joint Genome Institute (JGI-PGF)"/>
            <person name="Putnam N.H."/>
            <person name="Butts T."/>
            <person name="Ferrier D.E.K."/>
            <person name="Furlong R.F."/>
            <person name="Hellsten U."/>
            <person name="Kawashima T."/>
            <person name="Robinson-Rechavi M."/>
            <person name="Shoguchi E."/>
            <person name="Terry A."/>
            <person name="Yu J.-K."/>
            <person name="Benito-Gutierrez E.L."/>
            <person name="Dubchak I."/>
            <person name="Garcia-Fernandez J."/>
            <person name="Gibson-Brown J.J."/>
            <person name="Grigoriev I.V."/>
            <person name="Horton A.C."/>
            <person name="de Jong P.J."/>
            <person name="Jurka J."/>
            <person name="Kapitonov V.V."/>
            <person name="Kohara Y."/>
            <person name="Kuroki Y."/>
            <person name="Lindquist E."/>
            <person name="Lucas S."/>
            <person name="Osoegawa K."/>
            <person name="Pennacchio L.A."/>
            <person name="Salamov A.A."/>
            <person name="Satou Y."/>
            <person name="Sauka-Spengler T."/>
            <person name="Schmutz J."/>
            <person name="Shin-I T."/>
            <person name="Toyoda A."/>
            <person name="Bronner-Fraser M."/>
            <person name="Fujiyama A."/>
            <person name="Holland L.Z."/>
            <person name="Holland P.W.H."/>
            <person name="Satoh N."/>
            <person name="Rokhsar D.S."/>
        </authorList>
    </citation>
    <scope>NUCLEOTIDE SEQUENCE [LARGE SCALE GENOMIC DNA]</scope>
    <source>
        <strain evidence="7">S238N-H82</strain>
        <tissue evidence="7">Testes</tissue>
    </source>
</reference>
<dbReference type="EMBL" id="GG666641">
    <property type="protein sequence ID" value="EEN46606.1"/>
    <property type="molecule type" value="Genomic_DNA"/>
</dbReference>
<evidence type="ECO:0000256" key="5">
    <source>
        <dbReference type="SAM" id="Phobius"/>
    </source>
</evidence>
<dbReference type="InterPro" id="IPR032675">
    <property type="entry name" value="LRR_dom_sf"/>
</dbReference>
<dbReference type="AlphaFoldDB" id="C3ZLG9"/>
<dbReference type="PROSITE" id="PS50835">
    <property type="entry name" value="IG_LIKE"/>
    <property type="match status" value="1"/>
</dbReference>
<dbReference type="eggNOG" id="KOG0619">
    <property type="taxonomic scope" value="Eukaryota"/>
</dbReference>
<evidence type="ECO:0000259" key="6">
    <source>
        <dbReference type="PROSITE" id="PS50835"/>
    </source>
</evidence>
<evidence type="ECO:0000256" key="1">
    <source>
        <dbReference type="ARBA" id="ARBA00022614"/>
    </source>
</evidence>
<evidence type="ECO:0000256" key="4">
    <source>
        <dbReference type="SAM" id="MobiDB-lite"/>
    </source>
</evidence>
<feature type="domain" description="Ig-like" evidence="6">
    <location>
        <begin position="337"/>
        <end position="421"/>
    </location>
</feature>
<name>C3ZLG9_BRAFL</name>
<evidence type="ECO:0000256" key="2">
    <source>
        <dbReference type="ARBA" id="ARBA00022729"/>
    </source>
</evidence>
<dbReference type="PANTHER" id="PTHR24366:SF161">
    <property type="entry name" value="TIR DOMAIN-CONTAINING PROTEIN"/>
    <property type="match status" value="1"/>
</dbReference>
<dbReference type="InterPro" id="IPR001611">
    <property type="entry name" value="Leu-rich_rpt"/>
</dbReference>
<evidence type="ECO:0000313" key="7">
    <source>
        <dbReference type="EMBL" id="EEN46606.1"/>
    </source>
</evidence>
<dbReference type="Pfam" id="PF13855">
    <property type="entry name" value="LRR_8"/>
    <property type="match status" value="1"/>
</dbReference>
<keyword evidence="3" id="KW-0677">Repeat</keyword>
<dbReference type="InParanoid" id="C3ZLG9"/>
<dbReference type="PANTHER" id="PTHR24366">
    <property type="entry name" value="IG(IMMUNOGLOBULIN) AND LRR(LEUCINE RICH REPEAT) DOMAINS"/>
    <property type="match status" value="1"/>
</dbReference>
<feature type="transmembrane region" description="Helical" evidence="5">
    <location>
        <begin position="577"/>
        <end position="597"/>
    </location>
</feature>
<keyword evidence="2" id="KW-0732">Signal</keyword>
<feature type="region of interest" description="Disordered" evidence="4">
    <location>
        <begin position="440"/>
        <end position="463"/>
    </location>
</feature>
<keyword evidence="5" id="KW-1133">Transmembrane helix</keyword>
<protein>
    <recommendedName>
        <fullName evidence="6">Ig-like domain-containing protein</fullName>
    </recommendedName>
</protein>
<dbReference type="InterPro" id="IPR007110">
    <property type="entry name" value="Ig-like_dom"/>
</dbReference>
<gene>
    <name evidence="7" type="ORF">BRAFLDRAFT_83768</name>
</gene>
<dbReference type="SUPFAM" id="SSF52058">
    <property type="entry name" value="L domain-like"/>
    <property type="match status" value="1"/>
</dbReference>
<keyword evidence="5" id="KW-0472">Membrane</keyword>
<proteinExistence type="predicted"/>